<dbReference type="Gene3D" id="3.40.50.10890">
    <property type="match status" value="1"/>
</dbReference>
<dbReference type="InterPro" id="IPR022712">
    <property type="entry name" value="Beta_Casp"/>
</dbReference>
<dbReference type="PANTHER" id="PTHR11203:SF37">
    <property type="entry name" value="INTEGRATOR COMPLEX SUBUNIT 11"/>
    <property type="match status" value="1"/>
</dbReference>
<evidence type="ECO:0000313" key="5">
    <source>
        <dbReference type="Proteomes" id="UP000277811"/>
    </source>
</evidence>
<reference evidence="4 5" key="1">
    <citation type="submission" date="2018-06" db="EMBL/GenBank/DDBJ databases">
        <authorList>
            <person name="Strepis N."/>
        </authorList>
    </citation>
    <scope>NUCLEOTIDE SEQUENCE [LARGE SCALE GENOMIC DNA]</scope>
    <source>
        <strain evidence="4">LUCI</strain>
    </source>
</reference>
<evidence type="ECO:0000259" key="2">
    <source>
        <dbReference type="SMART" id="SM00849"/>
    </source>
</evidence>
<sequence length="537" mass="59830">MRLTFLGAAGMVTGSSYLLEVGEQKILVDCGMFQGSKAITALNRRPFHYDPTALDAVILTHAHIDHSGLLPLLCKSGYKGRIYATKVTAELCSIMLPDSAHIQEFDAEIENRKGKRAGRKFVEPLYTVDDAYACLQHFSPALYNTELQLSPQIKIRFQDAGHILGSSMVEVWATEEDKTVKLVFSGDLGQPDQPILKDPTYIDDADYILTESTYGNRTHEHYDKVEKLAGIVNETIRQGGNVIIPAFAVGRTQALLYYLHQLMKDGKIPDVTVVLDSPLAISATEIFMHNSQEYDKEAHDMLYKDHEDPLKLPHLVITKTAEESKALNSLDRPAIIISASGMADAGRILHHLKHNLWRPESSVVLVGYQAEGSLGRRLLEGVKKVKIMGESISVKAAIHNIDGFSAHADQNQLLDWLAHFKAKPANVFIVHGEHAMSEPFAELVRERLGFSAYIPAYGDAAVITGRTWKAEPSGIKPVDTSSLLLLHEFFDSMESEYGDYKQYVEQLAAADAGKIPEIIRRLNKIRDFVRKNLDNLR</sequence>
<dbReference type="Pfam" id="PF10996">
    <property type="entry name" value="Beta-Casp"/>
    <property type="match status" value="1"/>
</dbReference>
<dbReference type="GO" id="GO:0004521">
    <property type="term" value="F:RNA endonuclease activity"/>
    <property type="evidence" value="ECO:0007669"/>
    <property type="project" value="TreeGrafter"/>
</dbReference>
<organism evidence="4 5">
    <name type="scientific">Lucifera butyrica</name>
    <dbReference type="NCBI Taxonomy" id="1351585"/>
    <lineage>
        <taxon>Bacteria</taxon>
        <taxon>Bacillati</taxon>
        <taxon>Bacillota</taxon>
        <taxon>Negativicutes</taxon>
        <taxon>Veillonellales</taxon>
        <taxon>Veillonellaceae</taxon>
        <taxon>Lucifera</taxon>
    </lineage>
</organism>
<feature type="domain" description="Metallo-beta-lactamase" evidence="2">
    <location>
        <begin position="13"/>
        <end position="236"/>
    </location>
</feature>
<dbReference type="InterPro" id="IPR050698">
    <property type="entry name" value="MBL"/>
</dbReference>
<dbReference type="GO" id="GO:0016787">
    <property type="term" value="F:hydrolase activity"/>
    <property type="evidence" value="ECO:0007669"/>
    <property type="project" value="UniProtKB-KW"/>
</dbReference>
<dbReference type="SUPFAM" id="SSF56281">
    <property type="entry name" value="Metallo-hydrolase/oxidoreductase"/>
    <property type="match status" value="1"/>
</dbReference>
<dbReference type="SMART" id="SM00849">
    <property type="entry name" value="Lactamase_B"/>
    <property type="match status" value="1"/>
</dbReference>
<dbReference type="Gene3D" id="3.60.15.10">
    <property type="entry name" value="Ribonuclease Z/Hydroxyacylglutathione hydrolase-like"/>
    <property type="match status" value="1"/>
</dbReference>
<dbReference type="InterPro" id="IPR011108">
    <property type="entry name" value="RMMBL"/>
</dbReference>
<dbReference type="RefSeq" id="WP_122629590.1">
    <property type="nucleotide sequence ID" value="NZ_UPPP01000094.1"/>
</dbReference>
<dbReference type="CDD" id="cd16295">
    <property type="entry name" value="TTHA0252-CPSF-like_MBL-fold"/>
    <property type="match status" value="1"/>
</dbReference>
<evidence type="ECO:0000256" key="1">
    <source>
        <dbReference type="ARBA" id="ARBA00022801"/>
    </source>
</evidence>
<evidence type="ECO:0000313" key="4">
    <source>
        <dbReference type="EMBL" id="VBB08730.1"/>
    </source>
</evidence>
<protein>
    <submittedName>
        <fullName evidence="4">Metallo-beta-lactamase</fullName>
    </submittedName>
</protein>
<accession>A0A498RCZ4</accession>
<dbReference type="PANTHER" id="PTHR11203">
    <property type="entry name" value="CLEAVAGE AND POLYADENYLATION SPECIFICITY FACTOR FAMILY MEMBER"/>
    <property type="match status" value="1"/>
</dbReference>
<keyword evidence="1" id="KW-0378">Hydrolase</keyword>
<dbReference type="Pfam" id="PF00753">
    <property type="entry name" value="Lactamase_B"/>
    <property type="match status" value="1"/>
</dbReference>
<dbReference type="Pfam" id="PF07521">
    <property type="entry name" value="RMMBL"/>
    <property type="match status" value="1"/>
</dbReference>
<gene>
    <name evidence="4" type="ORF">LUCI_4008</name>
</gene>
<dbReference type="InterPro" id="IPR001279">
    <property type="entry name" value="Metallo-B-lactamas"/>
</dbReference>
<dbReference type="InterPro" id="IPR036866">
    <property type="entry name" value="RibonucZ/Hydroxyglut_hydro"/>
</dbReference>
<keyword evidence="5" id="KW-1185">Reference proteome</keyword>
<dbReference type="OrthoDB" id="9803916at2"/>
<dbReference type="SMART" id="SM01027">
    <property type="entry name" value="Beta-Casp"/>
    <property type="match status" value="1"/>
</dbReference>
<feature type="domain" description="Beta-Casp" evidence="3">
    <location>
        <begin position="252"/>
        <end position="378"/>
    </location>
</feature>
<dbReference type="Proteomes" id="UP000277811">
    <property type="component" value="Unassembled WGS sequence"/>
</dbReference>
<dbReference type="EMBL" id="UPPP01000094">
    <property type="protein sequence ID" value="VBB08730.1"/>
    <property type="molecule type" value="Genomic_DNA"/>
</dbReference>
<evidence type="ECO:0000259" key="3">
    <source>
        <dbReference type="SMART" id="SM01027"/>
    </source>
</evidence>
<dbReference type="AlphaFoldDB" id="A0A498RCZ4"/>
<name>A0A498RCZ4_9FIRM</name>
<proteinExistence type="predicted"/>